<organism evidence="2 3">
    <name type="scientific">Blautia liquoris</name>
    <dbReference type="NCBI Taxonomy" id="2779518"/>
    <lineage>
        <taxon>Bacteria</taxon>
        <taxon>Bacillati</taxon>
        <taxon>Bacillota</taxon>
        <taxon>Clostridia</taxon>
        <taxon>Lachnospirales</taxon>
        <taxon>Lachnospiraceae</taxon>
        <taxon>Blautia</taxon>
    </lineage>
</organism>
<proteinExistence type="predicted"/>
<dbReference type="AlphaFoldDB" id="A0A7M2RJW4"/>
<dbReference type="GO" id="GO:1990169">
    <property type="term" value="P:stress response to copper ion"/>
    <property type="evidence" value="ECO:0007669"/>
    <property type="project" value="TreeGrafter"/>
</dbReference>
<sequence>MKCQHCHENEATLSFLVNWMGVEQEVHLCNDCAEKFRQYAIAAKQQSAWNQMGGNNWMYMQNQTKARDIGESPFLHAADEEIKKKRRLNALKYQLEQAVQSEEYEEAARLRDEIQQEKKGAVIYE</sequence>
<dbReference type="InterPro" id="IPR036876">
    <property type="entry name" value="UVR_dom_sf"/>
</dbReference>
<dbReference type="GO" id="GO:0005507">
    <property type="term" value="F:copper ion binding"/>
    <property type="evidence" value="ECO:0007669"/>
    <property type="project" value="TreeGrafter"/>
</dbReference>
<protein>
    <submittedName>
        <fullName evidence="2">UvrB/UvrC motif-containing protein</fullName>
    </submittedName>
</protein>
<gene>
    <name evidence="2" type="ORF">INP51_01295</name>
</gene>
<dbReference type="InterPro" id="IPR001943">
    <property type="entry name" value="UVR_dom"/>
</dbReference>
<dbReference type="EMBL" id="CP063304">
    <property type="protein sequence ID" value="QOV19642.1"/>
    <property type="molecule type" value="Genomic_DNA"/>
</dbReference>
<accession>A0A7M2RJW4</accession>
<evidence type="ECO:0000313" key="2">
    <source>
        <dbReference type="EMBL" id="QOV19642.1"/>
    </source>
</evidence>
<dbReference type="GO" id="GO:0050897">
    <property type="term" value="F:cobalt ion binding"/>
    <property type="evidence" value="ECO:0007669"/>
    <property type="project" value="TreeGrafter"/>
</dbReference>
<reference evidence="2 3" key="1">
    <citation type="submission" date="2020-10" db="EMBL/GenBank/DDBJ databases">
        <title>Blautia liquoris sp.nov., isolated from the mud in a fermentation cellar used for the production of Chinese strong-flavoured liquor.</title>
        <authorList>
            <person name="Lu L."/>
        </authorList>
    </citation>
    <scope>NUCLEOTIDE SEQUENCE [LARGE SCALE GENOMIC DNA]</scope>
    <source>
        <strain evidence="2 3">LZLJ-3</strain>
    </source>
</reference>
<name>A0A7M2RJW4_9FIRM</name>
<dbReference type="Pfam" id="PF02151">
    <property type="entry name" value="UVR"/>
    <property type="match status" value="1"/>
</dbReference>
<dbReference type="KEGG" id="bliq:INP51_01295"/>
<dbReference type="PIRSF" id="PIRSF015034">
    <property type="entry name" value="YacH"/>
    <property type="match status" value="1"/>
</dbReference>
<dbReference type="Proteomes" id="UP000593601">
    <property type="component" value="Chromosome"/>
</dbReference>
<dbReference type="PANTHER" id="PTHR38430:SF1">
    <property type="entry name" value="PROTEIN-ARGININE KINASE ACTIVATOR PROTEIN"/>
    <property type="match status" value="1"/>
</dbReference>
<dbReference type="GO" id="GO:0008270">
    <property type="term" value="F:zinc ion binding"/>
    <property type="evidence" value="ECO:0007669"/>
    <property type="project" value="TreeGrafter"/>
</dbReference>
<feature type="domain" description="UVR" evidence="1">
    <location>
        <begin position="85"/>
        <end position="120"/>
    </location>
</feature>
<dbReference type="InterPro" id="IPR025542">
    <property type="entry name" value="YacH"/>
</dbReference>
<dbReference type="GO" id="GO:0046870">
    <property type="term" value="F:cadmium ion binding"/>
    <property type="evidence" value="ECO:0007669"/>
    <property type="project" value="TreeGrafter"/>
</dbReference>
<evidence type="ECO:0000313" key="3">
    <source>
        <dbReference type="Proteomes" id="UP000593601"/>
    </source>
</evidence>
<dbReference type="GO" id="GO:1990170">
    <property type="term" value="P:stress response to cadmium ion"/>
    <property type="evidence" value="ECO:0007669"/>
    <property type="project" value="TreeGrafter"/>
</dbReference>
<dbReference type="PROSITE" id="PS50151">
    <property type="entry name" value="UVR"/>
    <property type="match status" value="1"/>
</dbReference>
<dbReference type="RefSeq" id="WP_193735962.1">
    <property type="nucleotide sequence ID" value="NZ_CP063304.1"/>
</dbReference>
<keyword evidence="3" id="KW-1185">Reference proteome</keyword>
<evidence type="ECO:0000259" key="1">
    <source>
        <dbReference type="PROSITE" id="PS50151"/>
    </source>
</evidence>
<dbReference type="SUPFAM" id="SSF46600">
    <property type="entry name" value="C-terminal UvrC-binding domain of UvrB"/>
    <property type="match status" value="1"/>
</dbReference>
<dbReference type="PANTHER" id="PTHR38430">
    <property type="entry name" value="PROTEIN-ARGININE KINASE ACTIVATOR PROTEIN"/>
    <property type="match status" value="1"/>
</dbReference>